<evidence type="ECO:0000313" key="1">
    <source>
        <dbReference type="EMBL" id="KAA6358380.1"/>
    </source>
</evidence>
<reference evidence="1 2" key="1">
    <citation type="submission" date="2019-03" db="EMBL/GenBank/DDBJ databases">
        <title>Single cell metagenomics reveals metabolic interactions within the superorganism composed of flagellate Streblomastix strix and complex community of Bacteroidetes bacteria on its surface.</title>
        <authorList>
            <person name="Treitli S.C."/>
            <person name="Kolisko M."/>
            <person name="Husnik F."/>
            <person name="Keeling P."/>
            <person name="Hampl V."/>
        </authorList>
    </citation>
    <scope>NUCLEOTIDE SEQUENCE [LARGE SCALE GENOMIC DNA]</scope>
    <source>
        <strain evidence="1">ST1C</strain>
    </source>
</reference>
<sequence>MNFAYLPFFTFTDPYSLTVTQLLLTKKPFPPLLHLLDHQDEEIISYALLFIINLIKAGTESTPLTSQHPHFVEISTIGGIVIIFEQFSGNLNDKTNDFSKFDFARIMQLGIRNNFLEEFGEQEEEEQVYDPNQRTESIKDRTAVLIGNLFRAQEITNTEQRSGVIQHLKSLVNNREDWIRTESRKALKCLAQNPVNRTEIENDGFTIPE</sequence>
<comment type="caution">
    <text evidence="1">The sequence shown here is derived from an EMBL/GenBank/DDBJ whole genome shotgun (WGS) entry which is preliminary data.</text>
</comment>
<proteinExistence type="predicted"/>
<dbReference type="SUPFAM" id="SSF48371">
    <property type="entry name" value="ARM repeat"/>
    <property type="match status" value="1"/>
</dbReference>
<dbReference type="InterPro" id="IPR011989">
    <property type="entry name" value="ARM-like"/>
</dbReference>
<evidence type="ECO:0000313" key="2">
    <source>
        <dbReference type="Proteomes" id="UP000324800"/>
    </source>
</evidence>
<dbReference type="AlphaFoldDB" id="A0A5J4TKM9"/>
<gene>
    <name evidence="1" type="ORF">EZS28_046093</name>
</gene>
<dbReference type="Proteomes" id="UP000324800">
    <property type="component" value="Unassembled WGS sequence"/>
</dbReference>
<protein>
    <submittedName>
        <fullName evidence="1">Uncharacterized protein</fullName>
    </submittedName>
</protein>
<dbReference type="Gene3D" id="1.25.10.10">
    <property type="entry name" value="Leucine-rich Repeat Variant"/>
    <property type="match status" value="1"/>
</dbReference>
<accession>A0A5J4TKM9</accession>
<organism evidence="1 2">
    <name type="scientific">Streblomastix strix</name>
    <dbReference type="NCBI Taxonomy" id="222440"/>
    <lineage>
        <taxon>Eukaryota</taxon>
        <taxon>Metamonada</taxon>
        <taxon>Preaxostyla</taxon>
        <taxon>Oxymonadida</taxon>
        <taxon>Streblomastigidae</taxon>
        <taxon>Streblomastix</taxon>
    </lineage>
</organism>
<name>A0A5J4TKM9_9EUKA</name>
<dbReference type="InterPro" id="IPR016024">
    <property type="entry name" value="ARM-type_fold"/>
</dbReference>
<dbReference type="EMBL" id="SNRW01029938">
    <property type="protein sequence ID" value="KAA6358380.1"/>
    <property type="molecule type" value="Genomic_DNA"/>
</dbReference>